<dbReference type="HOGENOM" id="CLU_080672_0_0_5"/>
<evidence type="ECO:0008006" key="3">
    <source>
        <dbReference type="Google" id="ProtNLM"/>
    </source>
</evidence>
<dbReference type="SUPFAM" id="SSF47240">
    <property type="entry name" value="Ferritin-like"/>
    <property type="match status" value="1"/>
</dbReference>
<sequence length="337" mass="38765">MPPPARQADRHFTLNIWNRSNRWRAWAALPAKGIIMLQTSTVPASPGVLAQPAFARAIDRLSQLSVDGYYNPYRSFDWPDAIDADSWWMSPELLSVSGTEMGAELDEDTLRRLAKWESINFYSLNVHGIRELLQAVIARLHEPGYEVASKFFHHFVGEENDHMWFFAEFCMRYAGKLYPDRQVRIETATDPAIENFLTFARITIFEEIVDFYNTAMGSDERLDPAIRKINHVHHVDESRHIAFGRKLMVLLHDELRAKGDEALLDKVSEYLRRYMTASVRGFYSPDVYRDAGIAEPLVLRRRLMADPARAAFDAKVLRRTTDFMTATGILRPVREAA</sequence>
<dbReference type="Pfam" id="PF11583">
    <property type="entry name" value="AurF"/>
    <property type="match status" value="1"/>
</dbReference>
<dbReference type="KEGG" id="tmo:TMO_b0282"/>
<reference evidence="1 2" key="1">
    <citation type="journal article" date="2012" name="J. Am. Chem. Soc.">
        <title>Bacterial biosynthesis and maturation of the didemnin anti-cancer agents.</title>
        <authorList>
            <person name="Xu Y."/>
            <person name="Kersten R.D."/>
            <person name="Nam S.J."/>
            <person name="Lu L."/>
            <person name="Al-Suwailem A.M."/>
            <person name="Zheng H."/>
            <person name="Fenical W."/>
            <person name="Dorrestein P.C."/>
            <person name="Moore B.S."/>
            <person name="Qian P.Y."/>
        </authorList>
    </citation>
    <scope>NUCLEOTIDE SEQUENCE [LARGE SCALE GENOMIC DNA]</scope>
    <source>
        <strain evidence="1 2">KA081020-065</strain>
    </source>
</reference>
<name>I3TU52_TISMK</name>
<evidence type="ECO:0000313" key="2">
    <source>
        <dbReference type="Proteomes" id="UP000005258"/>
    </source>
</evidence>
<dbReference type="InterPro" id="IPR009078">
    <property type="entry name" value="Ferritin-like_SF"/>
</dbReference>
<protein>
    <recommendedName>
        <fullName evidence="3">AurF domain containing protein</fullName>
    </recommendedName>
</protein>
<keyword evidence="2" id="KW-1185">Reference proteome</keyword>
<gene>
    <name evidence="1" type="ordered locus">TMO_b0282</name>
</gene>
<evidence type="ECO:0000313" key="1">
    <source>
        <dbReference type="EMBL" id="AFK56290.1"/>
    </source>
</evidence>
<dbReference type="InterPro" id="IPR025859">
    <property type="entry name" value="AurF/CmlI"/>
</dbReference>
<keyword evidence="1" id="KW-0614">Plasmid</keyword>
<accession>I3TU52</accession>
<dbReference type="GO" id="GO:0016491">
    <property type="term" value="F:oxidoreductase activity"/>
    <property type="evidence" value="ECO:0007669"/>
    <property type="project" value="InterPro"/>
</dbReference>
<organism evidence="1 2">
    <name type="scientific">Tistrella mobilis (strain KA081020-065)</name>
    <dbReference type="NCBI Taxonomy" id="1110502"/>
    <lineage>
        <taxon>Bacteria</taxon>
        <taxon>Pseudomonadati</taxon>
        <taxon>Pseudomonadota</taxon>
        <taxon>Alphaproteobacteria</taxon>
        <taxon>Geminicoccales</taxon>
        <taxon>Geminicoccaceae</taxon>
        <taxon>Tistrella</taxon>
    </lineage>
</organism>
<dbReference type="Proteomes" id="UP000005258">
    <property type="component" value="Plasmid pTM2"/>
</dbReference>
<dbReference type="Gene3D" id="1.10.620.20">
    <property type="entry name" value="Ribonucleotide Reductase, subunit A"/>
    <property type="match status" value="1"/>
</dbReference>
<proteinExistence type="predicted"/>
<dbReference type="AlphaFoldDB" id="I3TU52"/>
<dbReference type="EMBL" id="CP003238">
    <property type="protein sequence ID" value="AFK56290.1"/>
    <property type="molecule type" value="Genomic_DNA"/>
</dbReference>
<geneLocation type="plasmid" evidence="1 2">
    <name>pTM2</name>
</geneLocation>
<dbReference type="PATRIC" id="fig|1110502.3.peg.4539"/>
<dbReference type="InterPro" id="IPR012348">
    <property type="entry name" value="RNR-like"/>
</dbReference>